<dbReference type="AlphaFoldDB" id="A0A8H6TER6"/>
<sequence>MPPSLSIVPPPKHVVAAPLPSPPYIPVHRRAQMSQSTPPTPGQPVARVYVLLDLLRLHDSPLVKQTSEAALVKLRKHPKYRIISAEGKQKREAAAENRQKKNEAGQPEPDRVQQEGVAAAHTIGTKKGPASPGRRRLTKGRNVGSGRRKMHADAVSCRRAARPTTLA</sequence>
<evidence type="ECO:0000256" key="1">
    <source>
        <dbReference type="SAM" id="MobiDB-lite"/>
    </source>
</evidence>
<feature type="region of interest" description="Disordered" evidence="1">
    <location>
        <begin position="83"/>
        <end position="167"/>
    </location>
</feature>
<organism evidence="2 3">
    <name type="scientific">Mycena indigotica</name>
    <dbReference type="NCBI Taxonomy" id="2126181"/>
    <lineage>
        <taxon>Eukaryota</taxon>
        <taxon>Fungi</taxon>
        <taxon>Dikarya</taxon>
        <taxon>Basidiomycota</taxon>
        <taxon>Agaricomycotina</taxon>
        <taxon>Agaricomycetes</taxon>
        <taxon>Agaricomycetidae</taxon>
        <taxon>Agaricales</taxon>
        <taxon>Marasmiineae</taxon>
        <taxon>Mycenaceae</taxon>
        <taxon>Mycena</taxon>
    </lineage>
</organism>
<feature type="compositionally biased region" description="Basic and acidic residues" evidence="1">
    <location>
        <begin position="87"/>
        <end position="113"/>
    </location>
</feature>
<evidence type="ECO:0000313" key="2">
    <source>
        <dbReference type="EMBL" id="KAF7316155.1"/>
    </source>
</evidence>
<dbReference type="RefSeq" id="XP_037226178.1">
    <property type="nucleotide sequence ID" value="XM_037358268.1"/>
</dbReference>
<comment type="caution">
    <text evidence="2">The sequence shown here is derived from an EMBL/GenBank/DDBJ whole genome shotgun (WGS) entry which is preliminary data.</text>
</comment>
<gene>
    <name evidence="2" type="ORF">MIND_00133700</name>
</gene>
<protein>
    <submittedName>
        <fullName evidence="2">Uncharacterized protein</fullName>
    </submittedName>
</protein>
<evidence type="ECO:0000313" key="3">
    <source>
        <dbReference type="Proteomes" id="UP000636479"/>
    </source>
</evidence>
<keyword evidence="3" id="KW-1185">Reference proteome</keyword>
<dbReference type="GeneID" id="59340784"/>
<proteinExistence type="predicted"/>
<dbReference type="Proteomes" id="UP000636479">
    <property type="component" value="Unassembled WGS sequence"/>
</dbReference>
<accession>A0A8H6TER6</accession>
<dbReference type="EMBL" id="JACAZF010000001">
    <property type="protein sequence ID" value="KAF7316155.1"/>
    <property type="molecule type" value="Genomic_DNA"/>
</dbReference>
<name>A0A8H6TER6_9AGAR</name>
<reference evidence="2" key="1">
    <citation type="submission" date="2020-05" db="EMBL/GenBank/DDBJ databases">
        <title>Mycena genomes resolve the evolution of fungal bioluminescence.</title>
        <authorList>
            <person name="Tsai I.J."/>
        </authorList>
    </citation>
    <scope>NUCLEOTIDE SEQUENCE</scope>
    <source>
        <strain evidence="2">171206Taipei</strain>
    </source>
</reference>